<dbReference type="GO" id="GO:0071897">
    <property type="term" value="P:DNA biosynthetic process"/>
    <property type="evidence" value="ECO:0007669"/>
    <property type="project" value="UniProtKB-ARBA"/>
</dbReference>
<evidence type="ECO:0000259" key="1">
    <source>
        <dbReference type="PROSITE" id="PS50878"/>
    </source>
</evidence>
<sequence>STLSNLMLLQTQVQNAFANGKQLDTIYLDFSKAFDTVDHALLLKKISALGFDNISIRWLSSYLSERRLAVKFAGSISSEFISLSGVPQGSIIGPYLFALFTNDFPLNINSDCLLFADDVKLYSQITHVADCESLQ</sequence>
<reference evidence="2" key="1">
    <citation type="submission" date="2015-11" db="EMBL/GenBank/DDBJ databases">
        <title>De novo transcriptome assembly of four potential Pierce s Disease insect vectors from Arizona vineyards.</title>
        <authorList>
            <person name="Tassone E.E."/>
        </authorList>
    </citation>
    <scope>NUCLEOTIDE SEQUENCE</scope>
</reference>
<dbReference type="InterPro" id="IPR000477">
    <property type="entry name" value="RT_dom"/>
</dbReference>
<feature type="domain" description="Reverse transcriptase" evidence="1">
    <location>
        <begin position="1"/>
        <end position="135"/>
    </location>
</feature>
<dbReference type="PROSITE" id="PS50878">
    <property type="entry name" value="RT_POL"/>
    <property type="match status" value="1"/>
</dbReference>
<dbReference type="Pfam" id="PF00078">
    <property type="entry name" value="RVT_1"/>
    <property type="match status" value="1"/>
</dbReference>
<dbReference type="SUPFAM" id="SSF56672">
    <property type="entry name" value="DNA/RNA polymerases"/>
    <property type="match status" value="1"/>
</dbReference>
<organism evidence="2">
    <name type="scientific">Homalodisca liturata</name>
    <dbReference type="NCBI Taxonomy" id="320908"/>
    <lineage>
        <taxon>Eukaryota</taxon>
        <taxon>Metazoa</taxon>
        <taxon>Ecdysozoa</taxon>
        <taxon>Arthropoda</taxon>
        <taxon>Hexapoda</taxon>
        <taxon>Insecta</taxon>
        <taxon>Pterygota</taxon>
        <taxon>Neoptera</taxon>
        <taxon>Paraneoptera</taxon>
        <taxon>Hemiptera</taxon>
        <taxon>Auchenorrhyncha</taxon>
        <taxon>Membracoidea</taxon>
        <taxon>Cicadellidae</taxon>
        <taxon>Cicadellinae</taxon>
        <taxon>Proconiini</taxon>
        <taxon>Homalodisca</taxon>
    </lineage>
</organism>
<evidence type="ECO:0000313" key="2">
    <source>
        <dbReference type="EMBL" id="JAS93244.1"/>
    </source>
</evidence>
<accession>A0A1B6J236</accession>
<name>A0A1B6J236_9HEMI</name>
<proteinExistence type="predicted"/>
<protein>
    <recommendedName>
        <fullName evidence="1">Reverse transcriptase domain-containing protein</fullName>
    </recommendedName>
</protein>
<dbReference type="EMBL" id="GECU01014462">
    <property type="protein sequence ID" value="JAS93244.1"/>
    <property type="molecule type" value="Transcribed_RNA"/>
</dbReference>
<feature type="non-terminal residue" evidence="2">
    <location>
        <position position="1"/>
    </location>
</feature>
<feature type="non-terminal residue" evidence="2">
    <location>
        <position position="135"/>
    </location>
</feature>
<dbReference type="AlphaFoldDB" id="A0A1B6J236"/>
<gene>
    <name evidence="2" type="ORF">g.56693</name>
</gene>
<dbReference type="PANTHER" id="PTHR33332">
    <property type="entry name" value="REVERSE TRANSCRIPTASE DOMAIN-CONTAINING PROTEIN"/>
    <property type="match status" value="1"/>
</dbReference>
<dbReference type="InterPro" id="IPR043502">
    <property type="entry name" value="DNA/RNA_pol_sf"/>
</dbReference>